<feature type="signal peptide" evidence="1">
    <location>
        <begin position="1"/>
        <end position="23"/>
    </location>
</feature>
<name>A0A0B1TPH8_OESDE</name>
<sequence length="57" mass="6154">MRLFTLVFAIAVIIASAALSVNAFVVPPTGICYVGTGENCLRCECKKPLKCYKAVCR</sequence>
<reference evidence="2 3" key="1">
    <citation type="submission" date="2014-03" db="EMBL/GenBank/DDBJ databases">
        <title>Draft genome of the hookworm Oesophagostomum dentatum.</title>
        <authorList>
            <person name="Mitreva M."/>
        </authorList>
    </citation>
    <scope>NUCLEOTIDE SEQUENCE [LARGE SCALE GENOMIC DNA]</scope>
    <source>
        <strain evidence="2 3">OD-Hann</strain>
    </source>
</reference>
<dbReference type="Proteomes" id="UP000053660">
    <property type="component" value="Unassembled WGS sequence"/>
</dbReference>
<dbReference type="EMBL" id="KN549219">
    <property type="protein sequence ID" value="KHJ99463.1"/>
    <property type="molecule type" value="Genomic_DNA"/>
</dbReference>
<accession>A0A0B1TPH8</accession>
<protein>
    <submittedName>
        <fullName evidence="2">Uncharacterized protein</fullName>
    </submittedName>
</protein>
<proteinExistence type="predicted"/>
<gene>
    <name evidence="2" type="ORF">OESDEN_00542</name>
</gene>
<keyword evidence="1" id="KW-0732">Signal</keyword>
<dbReference type="AlphaFoldDB" id="A0A0B1TPH8"/>
<evidence type="ECO:0000313" key="3">
    <source>
        <dbReference type="Proteomes" id="UP000053660"/>
    </source>
</evidence>
<feature type="chain" id="PRO_5002061991" evidence="1">
    <location>
        <begin position="24"/>
        <end position="57"/>
    </location>
</feature>
<evidence type="ECO:0000313" key="2">
    <source>
        <dbReference type="EMBL" id="KHJ99463.1"/>
    </source>
</evidence>
<keyword evidence="3" id="KW-1185">Reference proteome</keyword>
<organism evidence="2 3">
    <name type="scientific">Oesophagostomum dentatum</name>
    <name type="common">Nodular worm</name>
    <dbReference type="NCBI Taxonomy" id="61180"/>
    <lineage>
        <taxon>Eukaryota</taxon>
        <taxon>Metazoa</taxon>
        <taxon>Ecdysozoa</taxon>
        <taxon>Nematoda</taxon>
        <taxon>Chromadorea</taxon>
        <taxon>Rhabditida</taxon>
        <taxon>Rhabditina</taxon>
        <taxon>Rhabditomorpha</taxon>
        <taxon>Strongyloidea</taxon>
        <taxon>Strongylidae</taxon>
        <taxon>Oesophagostomum</taxon>
    </lineage>
</organism>
<evidence type="ECO:0000256" key="1">
    <source>
        <dbReference type="SAM" id="SignalP"/>
    </source>
</evidence>
<dbReference type="OrthoDB" id="5843789at2759"/>